<reference evidence="5" key="1">
    <citation type="submission" date="2016-10" db="EMBL/GenBank/DDBJ databases">
        <title>Frankia sp. NRRL B-16386 Genome sequencing.</title>
        <authorList>
            <person name="Ghodhbane-Gtari F."/>
            <person name="Swanson E."/>
            <person name="Gueddou A."/>
            <person name="Hezbri K."/>
            <person name="Ktari K."/>
            <person name="Nouioui I."/>
            <person name="Morris K."/>
            <person name="Simpson S."/>
            <person name="Abebe-Akele F."/>
            <person name="Thomas K."/>
            <person name="Gtari M."/>
            <person name="Tisa L.S."/>
        </authorList>
    </citation>
    <scope>NUCLEOTIDE SEQUENCE [LARGE SCALE GENOMIC DNA]</scope>
    <source>
        <strain evidence="5">NRRL B-16386</strain>
    </source>
</reference>
<dbReference type="CDD" id="cd00317">
    <property type="entry name" value="cyclophilin"/>
    <property type="match status" value="1"/>
</dbReference>
<dbReference type="InterPro" id="IPR029000">
    <property type="entry name" value="Cyclophilin-like_dom_sf"/>
</dbReference>
<dbReference type="InterPro" id="IPR002130">
    <property type="entry name" value="Cyclophilin-type_PPIase_dom"/>
</dbReference>
<feature type="domain" description="PPIase cyclophilin-type" evidence="3">
    <location>
        <begin position="311"/>
        <end position="466"/>
    </location>
</feature>
<feature type="region of interest" description="Disordered" evidence="2">
    <location>
        <begin position="247"/>
        <end position="303"/>
    </location>
</feature>
<dbReference type="OrthoDB" id="5507614at2"/>
<protein>
    <submittedName>
        <fullName evidence="4">Peptidylprolyl isomerase</fullName>
    </submittedName>
</protein>
<feature type="compositionally biased region" description="Basic and acidic residues" evidence="2">
    <location>
        <begin position="1"/>
        <end position="16"/>
    </location>
</feature>
<accession>A0A1V2I548</accession>
<dbReference type="GO" id="GO:0003755">
    <property type="term" value="F:peptidyl-prolyl cis-trans isomerase activity"/>
    <property type="evidence" value="ECO:0007669"/>
    <property type="project" value="InterPro"/>
</dbReference>
<dbReference type="AlphaFoldDB" id="A0A1V2I548"/>
<dbReference type="InterPro" id="IPR044666">
    <property type="entry name" value="Cyclophilin_A-like"/>
</dbReference>
<keyword evidence="5" id="KW-1185">Reference proteome</keyword>
<dbReference type="STRING" id="1834516.BL253_25400"/>
<dbReference type="PANTHER" id="PTHR45625:SF3">
    <property type="entry name" value="PEPTIDYL-PROLYL CIS-TRANS ISOMERASE B-RELATED"/>
    <property type="match status" value="1"/>
</dbReference>
<dbReference type="Pfam" id="PF00160">
    <property type="entry name" value="Pro_isomerase"/>
    <property type="match status" value="1"/>
</dbReference>
<comment type="caution">
    <text evidence="4">The sequence shown here is derived from an EMBL/GenBank/DDBJ whole genome shotgun (WGS) entry which is preliminary data.</text>
</comment>
<feature type="region of interest" description="Disordered" evidence="2">
    <location>
        <begin position="1"/>
        <end position="218"/>
    </location>
</feature>
<dbReference type="Proteomes" id="UP000188929">
    <property type="component" value="Unassembled WGS sequence"/>
</dbReference>
<feature type="compositionally biased region" description="Low complexity" evidence="2">
    <location>
        <begin position="65"/>
        <end position="89"/>
    </location>
</feature>
<dbReference type="SUPFAM" id="SSF50891">
    <property type="entry name" value="Cyclophilin-like"/>
    <property type="match status" value="1"/>
</dbReference>
<feature type="compositionally biased region" description="Basic and acidic residues" evidence="2">
    <location>
        <begin position="26"/>
        <end position="50"/>
    </location>
</feature>
<feature type="compositionally biased region" description="Acidic residues" evidence="2">
    <location>
        <begin position="167"/>
        <end position="198"/>
    </location>
</feature>
<dbReference type="EMBL" id="MOMC01000053">
    <property type="protein sequence ID" value="ONH26149.1"/>
    <property type="molecule type" value="Genomic_DNA"/>
</dbReference>
<evidence type="ECO:0000313" key="4">
    <source>
        <dbReference type="EMBL" id="ONH26149.1"/>
    </source>
</evidence>
<feature type="compositionally biased region" description="Low complexity" evidence="2">
    <location>
        <begin position="247"/>
        <end position="258"/>
    </location>
</feature>
<dbReference type="PANTHER" id="PTHR45625">
    <property type="entry name" value="PEPTIDYL-PROLYL CIS-TRANS ISOMERASE-RELATED"/>
    <property type="match status" value="1"/>
</dbReference>
<dbReference type="PROSITE" id="PS50072">
    <property type="entry name" value="CSA_PPIASE_2"/>
    <property type="match status" value="1"/>
</dbReference>
<comment type="function">
    <text evidence="1">PPIases accelerate the folding of proteins. It catalyzes the cis-trans isomerization of proline imidic peptide bonds in oligopeptides.</text>
</comment>
<dbReference type="Gene3D" id="2.40.100.10">
    <property type="entry name" value="Cyclophilin-like"/>
    <property type="match status" value="1"/>
</dbReference>
<sequence>MPDEKDPAGPDARSDESSAPASPADTDAKEDVKDAKDVKDVKDVKDEKRERSGKRQGAAAPPPIILSASGIPMVQGADAAGGPAGGWALLPPPRDPASGPWGLTAPTLTDRDQPESSSDASDVDEADADDDNDVDDVAEDRSAPRGDEEAGVKVTGRTSGTDHGDNDLDADDDLDPADLDEPDFDDEDDEDDEDDSDGDGSSPAWQKNISGERPRRRELAPEVKVAAFGILAALLLTVGAIALSKSLGGSSSSDDTASVDAQPTASVKPPATSKVGDCVYTEDGNAPARDVTLPPAGPSVDTNPAKMVITTNLGTMTATLDAVKAPCTVHALSYLAEKKYFDGTTCHRETSGPDAGIFVLQCGDPTGTGGGSPGFQYKNENTTGVNYNRGVLAMANAGPDTNGSQFFINYADPSGDGAQALAGSYTVVGQITEGLDILDKITGPGAEGETGDGAPVTKPQILSLTVTQ</sequence>
<organism evidence="4 5">
    <name type="scientific">Pseudofrankia asymbiotica</name>
    <dbReference type="NCBI Taxonomy" id="1834516"/>
    <lineage>
        <taxon>Bacteria</taxon>
        <taxon>Bacillati</taxon>
        <taxon>Actinomycetota</taxon>
        <taxon>Actinomycetes</taxon>
        <taxon>Frankiales</taxon>
        <taxon>Frankiaceae</taxon>
        <taxon>Pseudofrankia</taxon>
    </lineage>
</organism>
<evidence type="ECO:0000256" key="1">
    <source>
        <dbReference type="ARBA" id="ARBA00002388"/>
    </source>
</evidence>
<proteinExistence type="predicted"/>
<evidence type="ECO:0000259" key="3">
    <source>
        <dbReference type="PROSITE" id="PS50072"/>
    </source>
</evidence>
<evidence type="ECO:0000256" key="2">
    <source>
        <dbReference type="SAM" id="MobiDB-lite"/>
    </source>
</evidence>
<keyword evidence="4" id="KW-0413">Isomerase</keyword>
<name>A0A1V2I548_9ACTN</name>
<feature type="compositionally biased region" description="Basic and acidic residues" evidence="2">
    <location>
        <begin position="139"/>
        <end position="151"/>
    </location>
</feature>
<gene>
    <name evidence="4" type="ORF">BL253_25400</name>
</gene>
<feature type="compositionally biased region" description="Acidic residues" evidence="2">
    <location>
        <begin position="121"/>
        <end position="138"/>
    </location>
</feature>
<evidence type="ECO:0000313" key="5">
    <source>
        <dbReference type="Proteomes" id="UP000188929"/>
    </source>
</evidence>
<dbReference type="RefSeq" id="WP_076819958.1">
    <property type="nucleotide sequence ID" value="NZ_MOMC01000053.1"/>
</dbReference>